<organism evidence="1">
    <name type="scientific">Arundo donax</name>
    <name type="common">Giant reed</name>
    <name type="synonym">Donax arundinaceus</name>
    <dbReference type="NCBI Taxonomy" id="35708"/>
    <lineage>
        <taxon>Eukaryota</taxon>
        <taxon>Viridiplantae</taxon>
        <taxon>Streptophyta</taxon>
        <taxon>Embryophyta</taxon>
        <taxon>Tracheophyta</taxon>
        <taxon>Spermatophyta</taxon>
        <taxon>Magnoliopsida</taxon>
        <taxon>Liliopsida</taxon>
        <taxon>Poales</taxon>
        <taxon>Poaceae</taxon>
        <taxon>PACMAD clade</taxon>
        <taxon>Arundinoideae</taxon>
        <taxon>Arundineae</taxon>
        <taxon>Arundo</taxon>
    </lineage>
</organism>
<name>A0A0A9GV40_ARUDO</name>
<reference evidence="1" key="1">
    <citation type="submission" date="2014-09" db="EMBL/GenBank/DDBJ databases">
        <authorList>
            <person name="Magalhaes I.L.F."/>
            <person name="Oliveira U."/>
            <person name="Santos F.R."/>
            <person name="Vidigal T.H.D.A."/>
            <person name="Brescovit A.D."/>
            <person name="Santos A.J."/>
        </authorList>
    </citation>
    <scope>NUCLEOTIDE SEQUENCE</scope>
    <source>
        <tissue evidence="1">Shoot tissue taken approximately 20 cm above the soil surface</tissue>
    </source>
</reference>
<dbReference type="AlphaFoldDB" id="A0A0A9GV40"/>
<dbReference type="EMBL" id="GBRH01170492">
    <property type="protein sequence ID" value="JAE27404.1"/>
    <property type="molecule type" value="Transcribed_RNA"/>
</dbReference>
<proteinExistence type="predicted"/>
<evidence type="ECO:0000313" key="1">
    <source>
        <dbReference type="EMBL" id="JAE27404.1"/>
    </source>
</evidence>
<reference evidence="1" key="2">
    <citation type="journal article" date="2015" name="Data Brief">
        <title>Shoot transcriptome of the giant reed, Arundo donax.</title>
        <authorList>
            <person name="Barrero R.A."/>
            <person name="Guerrero F.D."/>
            <person name="Moolhuijzen P."/>
            <person name="Goolsby J.A."/>
            <person name="Tidwell J."/>
            <person name="Bellgard S.E."/>
            <person name="Bellgard M.I."/>
        </authorList>
    </citation>
    <scope>NUCLEOTIDE SEQUENCE</scope>
    <source>
        <tissue evidence="1">Shoot tissue taken approximately 20 cm above the soil surface</tissue>
    </source>
</reference>
<sequence length="16" mass="1915">MVSLDNCIVKQQFCWT</sequence>
<accession>A0A0A9GV40</accession>
<protein>
    <submittedName>
        <fullName evidence="1">Uncharacterized protein</fullName>
    </submittedName>
</protein>